<reference evidence="1" key="1">
    <citation type="journal article" date="2014" name="Int. J. Syst. Evol. Microbiol.">
        <title>Complete genome sequence of Corynebacterium casei LMG S-19264T (=DSM 44701T), isolated from a smear-ripened cheese.</title>
        <authorList>
            <consortium name="US DOE Joint Genome Institute (JGI-PGF)"/>
            <person name="Walter F."/>
            <person name="Albersmeier A."/>
            <person name="Kalinowski J."/>
            <person name="Ruckert C."/>
        </authorList>
    </citation>
    <scope>NUCLEOTIDE SEQUENCE</scope>
    <source>
        <strain evidence="1">JCM 4490</strain>
    </source>
</reference>
<dbReference type="AlphaFoldDB" id="A0A918J8X2"/>
<organism evidence="1 2">
    <name type="scientific">Streptomyces lucensis JCM 4490</name>
    <dbReference type="NCBI Taxonomy" id="1306176"/>
    <lineage>
        <taxon>Bacteria</taxon>
        <taxon>Bacillati</taxon>
        <taxon>Actinomycetota</taxon>
        <taxon>Actinomycetes</taxon>
        <taxon>Kitasatosporales</taxon>
        <taxon>Streptomycetaceae</taxon>
        <taxon>Streptomyces</taxon>
    </lineage>
</organism>
<dbReference type="EMBL" id="BMUE01000009">
    <property type="protein sequence ID" value="GGW62055.1"/>
    <property type="molecule type" value="Genomic_DNA"/>
</dbReference>
<evidence type="ECO:0000313" key="2">
    <source>
        <dbReference type="Proteomes" id="UP000620224"/>
    </source>
</evidence>
<sequence length="144" mass="15062">MNPTIRELLDTADRLVAGDADPVSGGLHVAEAGATVSDPPTVLTATAASRCRGAAFALRAALESAVAACLTAHGAPRAIREGSMRAAFLWLRGYAEAGTARRAKAAWSQLCLGCHYHQYEIGPTEDQVRAWRGEVAALVSLMGC</sequence>
<gene>
    <name evidence="1" type="ORF">GCM10010503_44090</name>
</gene>
<evidence type="ECO:0000313" key="1">
    <source>
        <dbReference type="EMBL" id="GGW62055.1"/>
    </source>
</evidence>
<keyword evidence="2" id="KW-1185">Reference proteome</keyword>
<protein>
    <submittedName>
        <fullName evidence="1">Uncharacterized protein</fullName>
    </submittedName>
</protein>
<accession>A0A918J8X2</accession>
<dbReference type="Proteomes" id="UP000620224">
    <property type="component" value="Unassembled WGS sequence"/>
</dbReference>
<reference evidence="1" key="2">
    <citation type="submission" date="2020-09" db="EMBL/GenBank/DDBJ databases">
        <authorList>
            <person name="Sun Q."/>
            <person name="Ohkuma M."/>
        </authorList>
    </citation>
    <scope>NUCLEOTIDE SEQUENCE</scope>
    <source>
        <strain evidence="1">JCM 4490</strain>
    </source>
</reference>
<proteinExistence type="predicted"/>
<name>A0A918J8X2_9ACTN</name>
<dbReference type="RefSeq" id="WP_190017020.1">
    <property type="nucleotide sequence ID" value="NZ_BMUE01000009.1"/>
</dbReference>
<comment type="caution">
    <text evidence="1">The sequence shown here is derived from an EMBL/GenBank/DDBJ whole genome shotgun (WGS) entry which is preliminary data.</text>
</comment>